<dbReference type="EMBL" id="JAFCNB010000011">
    <property type="protein sequence ID" value="MBP2706148.1"/>
    <property type="molecule type" value="Genomic_DNA"/>
</dbReference>
<evidence type="ECO:0000313" key="2">
    <source>
        <dbReference type="Proteomes" id="UP000674234"/>
    </source>
</evidence>
<sequence>MTITISIPFTLPRTLVLAARVMFPVVMPLALTMIGSTEPGSGLRVGLEIGLVLLRHLLGA</sequence>
<gene>
    <name evidence="1" type="ORF">JOL79_20265</name>
</gene>
<name>A0A940WJK1_9ACTN</name>
<evidence type="ECO:0000313" key="1">
    <source>
        <dbReference type="EMBL" id="MBP2706148.1"/>
    </source>
</evidence>
<keyword evidence="2" id="KW-1185">Reference proteome</keyword>
<dbReference type="AlphaFoldDB" id="A0A940WJK1"/>
<protein>
    <submittedName>
        <fullName evidence="1">Uncharacterized protein</fullName>
    </submittedName>
</protein>
<accession>A0A940WJK1</accession>
<dbReference type="RefSeq" id="WP_210157434.1">
    <property type="nucleotide sequence ID" value="NZ_JAFCNB010000011.1"/>
</dbReference>
<organism evidence="1 2">
    <name type="scientific">Microbispora oryzae</name>
    <dbReference type="NCBI Taxonomy" id="2806554"/>
    <lineage>
        <taxon>Bacteria</taxon>
        <taxon>Bacillati</taxon>
        <taxon>Actinomycetota</taxon>
        <taxon>Actinomycetes</taxon>
        <taxon>Streptosporangiales</taxon>
        <taxon>Streptosporangiaceae</taxon>
        <taxon>Microbispora</taxon>
    </lineage>
</organism>
<proteinExistence type="predicted"/>
<comment type="caution">
    <text evidence="1">The sequence shown here is derived from an EMBL/GenBank/DDBJ whole genome shotgun (WGS) entry which is preliminary data.</text>
</comment>
<dbReference type="Proteomes" id="UP000674234">
    <property type="component" value="Unassembled WGS sequence"/>
</dbReference>
<reference evidence="1" key="1">
    <citation type="submission" date="2021-02" db="EMBL/GenBank/DDBJ databases">
        <title>Draft genome sequence of Microbispora sp. RL4-1S isolated from rice leaves in Thailand.</title>
        <authorList>
            <person name="Muangham S."/>
            <person name="Duangmal K."/>
        </authorList>
    </citation>
    <scope>NUCLEOTIDE SEQUENCE</scope>
    <source>
        <strain evidence="1">RL4-1S</strain>
    </source>
</reference>